<evidence type="ECO:0008006" key="4">
    <source>
        <dbReference type="Google" id="ProtNLM"/>
    </source>
</evidence>
<gene>
    <name evidence="2" type="ORF">DWQ67_12470</name>
</gene>
<sequence length="311" mass="31696">MPLQTREAIAHQVTGADGKPKQGVQNAMLKVLGIQRPLVLAYLRRLRKRHPNASVVDLARMAERDYLRTVTGTGAGGGVAAVVPGVGTVASFGVSAGVAVAFLESSALYAQTIAELHGIAVEDPEQARNLVMAVLLGDEAAGMMAGVSDQLVSGPKGMAGWGAAFGVATGKGGAWSSIGKELQTRFLRHFAASQAAGAMGRALPFGIGAAVGGISNRVLGRRVVQSTMSAFAGLRSLNAGELDAAVAGASPHLESLARKEREKDLLQLESARGGTAAGASAAAGSPTDASARGEVDAAVEAELRRRRELGA</sequence>
<dbReference type="Proteomes" id="UP000273119">
    <property type="component" value="Unassembled WGS sequence"/>
</dbReference>
<name>A0A496PGJ6_9MICC</name>
<dbReference type="AlphaFoldDB" id="A0A496PGJ6"/>
<feature type="region of interest" description="Disordered" evidence="1">
    <location>
        <begin position="264"/>
        <end position="296"/>
    </location>
</feature>
<accession>A0A496PGJ6</accession>
<proteinExistence type="predicted"/>
<evidence type="ECO:0000313" key="3">
    <source>
        <dbReference type="Proteomes" id="UP000273119"/>
    </source>
</evidence>
<keyword evidence="3" id="KW-1185">Reference proteome</keyword>
<comment type="caution">
    <text evidence="2">The sequence shown here is derived from an EMBL/GenBank/DDBJ whole genome shotgun (WGS) entry which is preliminary data.</text>
</comment>
<feature type="compositionally biased region" description="Low complexity" evidence="1">
    <location>
        <begin position="270"/>
        <end position="290"/>
    </location>
</feature>
<reference evidence="2 3" key="1">
    <citation type="submission" date="2018-07" db="EMBL/GenBank/DDBJ databases">
        <title>Arthrobacter sp. nov., isolated from raw cow's milk with high bacterial count.</title>
        <authorList>
            <person name="Hahne J."/>
            <person name="Isele D."/>
            <person name="Lipski A."/>
        </authorList>
    </citation>
    <scope>NUCLEOTIDE SEQUENCE [LARGE SCALE GENOMIC DNA]</scope>
    <source>
        <strain evidence="2 3">JZ R-183</strain>
    </source>
</reference>
<evidence type="ECO:0000256" key="1">
    <source>
        <dbReference type="SAM" id="MobiDB-lite"/>
    </source>
</evidence>
<protein>
    <recommendedName>
        <fullName evidence="4">EcsC family protein</fullName>
    </recommendedName>
</protein>
<dbReference type="EMBL" id="QQXL01000008">
    <property type="protein sequence ID" value="RKW69601.1"/>
    <property type="molecule type" value="Genomic_DNA"/>
</dbReference>
<organism evidence="2 3">
    <name type="scientific">Galactobacter caseinivorans</name>
    <dbReference type="NCBI Taxonomy" id="2676123"/>
    <lineage>
        <taxon>Bacteria</taxon>
        <taxon>Bacillati</taxon>
        <taxon>Actinomycetota</taxon>
        <taxon>Actinomycetes</taxon>
        <taxon>Micrococcales</taxon>
        <taxon>Micrococcaceae</taxon>
        <taxon>Galactobacter</taxon>
    </lineage>
</organism>
<evidence type="ECO:0000313" key="2">
    <source>
        <dbReference type="EMBL" id="RKW69601.1"/>
    </source>
</evidence>